<accession>A0AAD9FWT8</accession>
<dbReference type="EC" id="3.1.3.16" evidence="4"/>
<organism evidence="13 14">
    <name type="scientific">Papiliotrema laurentii</name>
    <name type="common">Cryptococcus laurentii</name>
    <dbReference type="NCBI Taxonomy" id="5418"/>
    <lineage>
        <taxon>Eukaryota</taxon>
        <taxon>Fungi</taxon>
        <taxon>Dikarya</taxon>
        <taxon>Basidiomycota</taxon>
        <taxon>Agaricomycotina</taxon>
        <taxon>Tremellomycetes</taxon>
        <taxon>Tremellales</taxon>
        <taxon>Rhynchogastremaceae</taxon>
        <taxon>Papiliotrema</taxon>
    </lineage>
</organism>
<evidence type="ECO:0000256" key="8">
    <source>
        <dbReference type="ARBA" id="ARBA00023211"/>
    </source>
</evidence>
<dbReference type="GO" id="GO:0004722">
    <property type="term" value="F:protein serine/threonine phosphatase activity"/>
    <property type="evidence" value="ECO:0007669"/>
    <property type="project" value="UniProtKB-EC"/>
</dbReference>
<evidence type="ECO:0000256" key="5">
    <source>
        <dbReference type="ARBA" id="ARBA00022723"/>
    </source>
</evidence>
<dbReference type="PROSITE" id="PS01032">
    <property type="entry name" value="PPM_1"/>
    <property type="match status" value="1"/>
</dbReference>
<dbReference type="PANTHER" id="PTHR13832">
    <property type="entry name" value="PROTEIN PHOSPHATASE 2C"/>
    <property type="match status" value="1"/>
</dbReference>
<dbReference type="Pfam" id="PF00481">
    <property type="entry name" value="PP2C"/>
    <property type="match status" value="1"/>
</dbReference>
<sequence>MGQTLSEPVTEKHTTVLSRDKKFWVGLSDMQGWRISMEDSHSVHLYLPPPGGEPAKPSQEEIPQQPAGSTVTNDSTGVDGNALFGVFDGHGGSTVAKFTGTTIHKRLAELDSYQSGDYETALKEAFLKTDEDLRADPNFFNDPSGCTAVVGLITQDGRIIVANSGDSRSVLGYQGVAKAMSNDHKPTNKEETARITSAGGFVEFGRVNGNLALSRAIGDFEFKQNFSLDAEKQIVTADPEIITHKIDSEEEFLVLACDGIWDCLSSQQVVDIVRRAVANGDDLGKICEDLMVKCLATDSETGGIGCDNMTVVVVALLNGRTPEEWRQWVKERVENKVGHDTPESVPDIFGQNQGGSNAGGFGGGFGGAGFRIAGAGGLQNLNLSSILGASGISFRPPEDSDDEEDDGELHIIGGDEGAEGSKISVVDEEEEDADYLDDKGIKKGTKPVDVTDKLDSLPEKSKRGSVQLVDDDGDSTMDSGEESDDTTTGTEGQGSSSTKPPAFTSIGSPNVPSHKELLPLNSRIADASPQEQLKRDPEGDEASGAVKVEGLMDTSENPLRL</sequence>
<keyword evidence="8" id="KW-0464">Manganese</keyword>
<dbReference type="InterPro" id="IPR001932">
    <property type="entry name" value="PPM-type_phosphatase-like_dom"/>
</dbReference>
<feature type="compositionally biased region" description="Basic and acidic residues" evidence="11">
    <location>
        <begin position="449"/>
        <end position="462"/>
    </location>
</feature>
<dbReference type="InterPro" id="IPR036457">
    <property type="entry name" value="PPM-type-like_dom_sf"/>
</dbReference>
<evidence type="ECO:0000256" key="1">
    <source>
        <dbReference type="ARBA" id="ARBA00001936"/>
    </source>
</evidence>
<dbReference type="InterPro" id="IPR015655">
    <property type="entry name" value="PP2C"/>
</dbReference>
<feature type="region of interest" description="Disordered" evidence="11">
    <location>
        <begin position="392"/>
        <end position="561"/>
    </location>
</feature>
<evidence type="ECO:0000259" key="12">
    <source>
        <dbReference type="PROSITE" id="PS51746"/>
    </source>
</evidence>
<dbReference type="FunFam" id="3.60.40.10:FF:000016">
    <property type="entry name" value="Protein phosphatase 2C"/>
    <property type="match status" value="1"/>
</dbReference>
<evidence type="ECO:0000256" key="10">
    <source>
        <dbReference type="RuleBase" id="RU003465"/>
    </source>
</evidence>
<feature type="region of interest" description="Disordered" evidence="11">
    <location>
        <begin position="48"/>
        <end position="74"/>
    </location>
</feature>
<dbReference type="SMART" id="SM00332">
    <property type="entry name" value="PP2Cc"/>
    <property type="match status" value="1"/>
</dbReference>
<dbReference type="InterPro" id="IPR000222">
    <property type="entry name" value="PP2C_BS"/>
</dbReference>
<evidence type="ECO:0000313" key="14">
    <source>
        <dbReference type="Proteomes" id="UP001182556"/>
    </source>
</evidence>
<keyword evidence="14" id="KW-1185">Reference proteome</keyword>
<comment type="cofactor">
    <cofactor evidence="1">
        <name>Mn(2+)</name>
        <dbReference type="ChEBI" id="CHEBI:29035"/>
    </cofactor>
</comment>
<dbReference type="GO" id="GO:0046872">
    <property type="term" value="F:metal ion binding"/>
    <property type="evidence" value="ECO:0007669"/>
    <property type="project" value="UniProtKB-KW"/>
</dbReference>
<evidence type="ECO:0000256" key="2">
    <source>
        <dbReference type="ARBA" id="ARBA00001946"/>
    </source>
</evidence>
<dbReference type="AlphaFoldDB" id="A0AAD9FWT8"/>
<evidence type="ECO:0000313" key="13">
    <source>
        <dbReference type="EMBL" id="KAK1927751.1"/>
    </source>
</evidence>
<keyword evidence="7 10" id="KW-0904">Protein phosphatase</keyword>
<dbReference type="Proteomes" id="UP001182556">
    <property type="component" value="Unassembled WGS sequence"/>
</dbReference>
<evidence type="ECO:0000256" key="7">
    <source>
        <dbReference type="ARBA" id="ARBA00022912"/>
    </source>
</evidence>
<feature type="compositionally biased region" description="Low complexity" evidence="11">
    <location>
        <begin position="486"/>
        <end position="498"/>
    </location>
</feature>
<keyword evidence="5" id="KW-0479">Metal-binding</keyword>
<comment type="caution">
    <text evidence="13">The sequence shown here is derived from an EMBL/GenBank/DDBJ whole genome shotgun (WGS) entry which is preliminary data.</text>
</comment>
<evidence type="ECO:0000256" key="3">
    <source>
        <dbReference type="ARBA" id="ARBA00006702"/>
    </source>
</evidence>
<dbReference type="EMBL" id="JAODAN010000001">
    <property type="protein sequence ID" value="KAK1927751.1"/>
    <property type="molecule type" value="Genomic_DNA"/>
</dbReference>
<reference evidence="13" key="1">
    <citation type="submission" date="2023-02" db="EMBL/GenBank/DDBJ databases">
        <title>Identification and recombinant expression of a fungal hydrolase from Papiliotrema laurentii that hydrolyzes apple cutin and clears colloidal polyester polyurethane.</title>
        <authorList>
            <consortium name="DOE Joint Genome Institute"/>
            <person name="Roman V.A."/>
            <person name="Bojanowski C."/>
            <person name="Crable B.R."/>
            <person name="Wagner D.N."/>
            <person name="Hung C.S."/>
            <person name="Nadeau L.J."/>
            <person name="Schratz L."/>
            <person name="Haridas S."/>
            <person name="Pangilinan J."/>
            <person name="Lipzen A."/>
            <person name="Na H."/>
            <person name="Yan M."/>
            <person name="Ng V."/>
            <person name="Grigoriev I.V."/>
            <person name="Spatafora J.W."/>
            <person name="Barlow D."/>
            <person name="Biffinger J."/>
            <person name="Kelley-Loughnane N."/>
            <person name="Varaljay V.A."/>
            <person name="Crookes-Goodson W.J."/>
        </authorList>
    </citation>
    <scope>NUCLEOTIDE SEQUENCE</scope>
    <source>
        <strain evidence="13">5307AH</strain>
    </source>
</reference>
<comment type="similarity">
    <text evidence="3 10">Belongs to the PP2C family.</text>
</comment>
<comment type="catalytic activity">
    <reaction evidence="9">
        <text>O-phospho-L-threonyl-[protein] + H2O = L-threonyl-[protein] + phosphate</text>
        <dbReference type="Rhea" id="RHEA:47004"/>
        <dbReference type="Rhea" id="RHEA-COMP:11060"/>
        <dbReference type="Rhea" id="RHEA-COMP:11605"/>
        <dbReference type="ChEBI" id="CHEBI:15377"/>
        <dbReference type="ChEBI" id="CHEBI:30013"/>
        <dbReference type="ChEBI" id="CHEBI:43474"/>
        <dbReference type="ChEBI" id="CHEBI:61977"/>
        <dbReference type="EC" id="3.1.3.16"/>
    </reaction>
    <physiologicalReaction direction="left-to-right" evidence="9">
        <dbReference type="Rhea" id="RHEA:47005"/>
    </physiologicalReaction>
</comment>
<evidence type="ECO:0000256" key="4">
    <source>
        <dbReference type="ARBA" id="ARBA00013081"/>
    </source>
</evidence>
<feature type="domain" description="PPM-type phosphatase" evidence="12">
    <location>
        <begin position="24"/>
        <end position="316"/>
    </location>
</feature>
<dbReference type="CDD" id="cd00143">
    <property type="entry name" value="PP2Cc"/>
    <property type="match status" value="1"/>
</dbReference>
<evidence type="ECO:0000256" key="11">
    <source>
        <dbReference type="SAM" id="MobiDB-lite"/>
    </source>
</evidence>
<evidence type="ECO:0000256" key="6">
    <source>
        <dbReference type="ARBA" id="ARBA00022801"/>
    </source>
</evidence>
<comment type="cofactor">
    <cofactor evidence="2">
        <name>Mg(2+)</name>
        <dbReference type="ChEBI" id="CHEBI:18420"/>
    </cofactor>
</comment>
<proteinExistence type="inferred from homology"/>
<evidence type="ECO:0000256" key="9">
    <source>
        <dbReference type="ARBA" id="ARBA00048832"/>
    </source>
</evidence>
<dbReference type="PROSITE" id="PS51746">
    <property type="entry name" value="PPM_2"/>
    <property type="match status" value="1"/>
</dbReference>
<dbReference type="SUPFAM" id="SSF81606">
    <property type="entry name" value="PP2C-like"/>
    <property type="match status" value="1"/>
</dbReference>
<feature type="compositionally biased region" description="Acidic residues" evidence="11">
    <location>
        <begin position="426"/>
        <end position="435"/>
    </location>
</feature>
<name>A0AAD9FWT8_PAPLA</name>
<feature type="compositionally biased region" description="Acidic residues" evidence="11">
    <location>
        <begin position="469"/>
        <end position="485"/>
    </location>
</feature>
<protein>
    <recommendedName>
        <fullName evidence="4">protein-serine/threonine phosphatase</fullName>
        <ecNumber evidence="4">3.1.3.16</ecNumber>
    </recommendedName>
</protein>
<keyword evidence="6 10" id="KW-0378">Hydrolase</keyword>
<dbReference type="PANTHER" id="PTHR13832:SF565">
    <property type="entry name" value="AT28366P-RELATED"/>
    <property type="match status" value="1"/>
</dbReference>
<dbReference type="Gene3D" id="3.60.40.10">
    <property type="entry name" value="PPM-type phosphatase domain"/>
    <property type="match status" value="1"/>
</dbReference>
<gene>
    <name evidence="13" type="ORF">DB88DRAFT_479126</name>
</gene>